<feature type="transmembrane region" description="Helical" evidence="6">
    <location>
        <begin position="535"/>
        <end position="556"/>
    </location>
</feature>
<dbReference type="InterPro" id="IPR036259">
    <property type="entry name" value="MFS_trans_sf"/>
</dbReference>
<feature type="transmembrane region" description="Helical" evidence="6">
    <location>
        <begin position="299"/>
        <end position="317"/>
    </location>
</feature>
<dbReference type="PANTHER" id="PTHR23501:SF67">
    <property type="entry name" value="MFS MULTIDRUG EFFLUX TRANSPORTER (EUROFUNG)"/>
    <property type="match status" value="1"/>
</dbReference>
<reference evidence="8 9" key="1">
    <citation type="submission" date="2024-09" db="EMBL/GenBank/DDBJ databases">
        <title>Itraconazole resistance in Madurella fahalii resulting from another homologue of gene encoding cytochrome P450 14-alpha sterol demethylase (CYP51).</title>
        <authorList>
            <person name="Yoshioka I."/>
            <person name="Fahal A.H."/>
            <person name="Kaneko S."/>
            <person name="Yaguchi T."/>
        </authorList>
    </citation>
    <scope>NUCLEOTIDE SEQUENCE [LARGE SCALE GENOMIC DNA]</scope>
    <source>
        <strain evidence="8 9">IFM 68171</strain>
    </source>
</reference>
<feature type="transmembrane region" description="Helical" evidence="6">
    <location>
        <begin position="273"/>
        <end position="293"/>
    </location>
</feature>
<dbReference type="GeneID" id="98177656"/>
<evidence type="ECO:0000256" key="6">
    <source>
        <dbReference type="SAM" id="Phobius"/>
    </source>
</evidence>
<dbReference type="SUPFAM" id="SSF103473">
    <property type="entry name" value="MFS general substrate transporter"/>
    <property type="match status" value="2"/>
</dbReference>
<feature type="transmembrane region" description="Helical" evidence="6">
    <location>
        <begin position="199"/>
        <end position="219"/>
    </location>
</feature>
<evidence type="ECO:0000256" key="5">
    <source>
        <dbReference type="SAM" id="MobiDB-lite"/>
    </source>
</evidence>
<evidence type="ECO:0000313" key="8">
    <source>
        <dbReference type="EMBL" id="GAB1316703.1"/>
    </source>
</evidence>
<keyword evidence="2 6" id="KW-0812">Transmembrane</keyword>
<dbReference type="InterPro" id="IPR005829">
    <property type="entry name" value="Sugar_transporter_CS"/>
</dbReference>
<dbReference type="Pfam" id="PF07690">
    <property type="entry name" value="MFS_1"/>
    <property type="match status" value="1"/>
</dbReference>
<dbReference type="RefSeq" id="XP_070918434.1">
    <property type="nucleotide sequence ID" value="XM_071062333.1"/>
</dbReference>
<feature type="transmembrane region" description="Helical" evidence="6">
    <location>
        <begin position="70"/>
        <end position="90"/>
    </location>
</feature>
<feature type="transmembrane region" description="Helical" evidence="6">
    <location>
        <begin position="110"/>
        <end position="127"/>
    </location>
</feature>
<protein>
    <recommendedName>
        <fullName evidence="7">Major facilitator superfamily (MFS) profile domain-containing protein</fullName>
    </recommendedName>
</protein>
<accession>A0ABQ0GG32</accession>
<feature type="transmembrane region" description="Helical" evidence="6">
    <location>
        <begin position="139"/>
        <end position="157"/>
    </location>
</feature>
<dbReference type="Proteomes" id="UP001628179">
    <property type="component" value="Unassembled WGS sequence"/>
</dbReference>
<keyword evidence="9" id="KW-1185">Reference proteome</keyword>
<dbReference type="PROSITE" id="PS50850">
    <property type="entry name" value="MFS"/>
    <property type="match status" value="1"/>
</dbReference>
<gene>
    <name evidence="8" type="ORF">MFIFM68171_06913</name>
</gene>
<name>A0ABQ0GG32_9PEZI</name>
<keyword evidence="4 6" id="KW-0472">Membrane</keyword>
<feature type="transmembrane region" description="Helical" evidence="6">
    <location>
        <begin position="402"/>
        <end position="421"/>
    </location>
</feature>
<dbReference type="Gene3D" id="1.20.1250.20">
    <property type="entry name" value="MFS general substrate transporter like domains"/>
    <property type="match status" value="2"/>
</dbReference>
<feature type="transmembrane region" description="Helical" evidence="6">
    <location>
        <begin position="474"/>
        <end position="495"/>
    </location>
</feature>
<dbReference type="EMBL" id="BAAFSV010000003">
    <property type="protein sequence ID" value="GAB1316703.1"/>
    <property type="molecule type" value="Genomic_DNA"/>
</dbReference>
<dbReference type="InterPro" id="IPR011701">
    <property type="entry name" value="MFS"/>
</dbReference>
<organism evidence="8 9">
    <name type="scientific">Madurella fahalii</name>
    <dbReference type="NCBI Taxonomy" id="1157608"/>
    <lineage>
        <taxon>Eukaryota</taxon>
        <taxon>Fungi</taxon>
        <taxon>Dikarya</taxon>
        <taxon>Ascomycota</taxon>
        <taxon>Pezizomycotina</taxon>
        <taxon>Sordariomycetes</taxon>
        <taxon>Sordariomycetidae</taxon>
        <taxon>Sordariales</taxon>
        <taxon>Sordariales incertae sedis</taxon>
        <taxon>Madurella</taxon>
    </lineage>
</organism>
<feature type="transmembrane region" description="Helical" evidence="6">
    <location>
        <begin position="231"/>
        <end position="252"/>
    </location>
</feature>
<dbReference type="PANTHER" id="PTHR23501">
    <property type="entry name" value="MAJOR FACILITATOR SUPERFAMILY"/>
    <property type="match status" value="1"/>
</dbReference>
<feature type="transmembrane region" description="Helical" evidence="6">
    <location>
        <begin position="163"/>
        <end position="187"/>
    </location>
</feature>
<feature type="domain" description="Major facilitator superfamily (MFS) profile" evidence="7">
    <location>
        <begin position="73"/>
        <end position="563"/>
    </location>
</feature>
<feature type="region of interest" description="Disordered" evidence="5">
    <location>
        <begin position="1"/>
        <end position="34"/>
    </location>
</feature>
<evidence type="ECO:0000256" key="3">
    <source>
        <dbReference type="ARBA" id="ARBA00022989"/>
    </source>
</evidence>
<evidence type="ECO:0000256" key="4">
    <source>
        <dbReference type="ARBA" id="ARBA00023136"/>
    </source>
</evidence>
<sequence>MATQASRNPGTGPGAEPIPGPSGSSTPRDAEHAKGAGAILTADEETPLLAAGSPSDTVSRYLGGLSRSRFWLLFLQIMTGYFVCCFDSTILASSHPVITSYFGSSNSASWLSTAFLLTSASFQPLLGGLSDAIGRRGPYLATTGIFLVATAWCALAGSMTSFIVARAVCGLGAGGVMTLGTIIVSDVVPIEFRGAYQSYINITWGVGSMLGAALGGAMADYLGWRWVFGVQLPLLVACLAVAAIVVPGDIGLYGKEKTTLGEAMRTFDFKGSILLSSSVTSLILGLNLGGNVMPWSHPFVIASLAIFAVFFPLFLLVEKRAAKPIMPVHLILKSPHMNLIMSNHIAAFLSNATLFNVPLFFQGVLLTSATTSGFRLVISSAVASAAGTATGFLVTYTRRLKWPLVLGTSLLVCGTLCLSSMRRGWPALAYILCLVPGSAGSGFQFPGTFMAVLATSEQREQAVVTSTLILWRSLGMVLGVACSSLVVQNALWYYLEQFVTGPEKDAIVEKARQSVEAIRDLPAVYQEQVVQSYEAALRLTFLCCFALAVVSLGLILPVRLPRLGKK</sequence>
<dbReference type="PROSITE" id="PS00216">
    <property type="entry name" value="SUGAR_TRANSPORT_1"/>
    <property type="match status" value="1"/>
</dbReference>
<proteinExistence type="predicted"/>
<feature type="transmembrane region" description="Helical" evidence="6">
    <location>
        <begin position="427"/>
        <end position="453"/>
    </location>
</feature>
<evidence type="ECO:0000313" key="9">
    <source>
        <dbReference type="Proteomes" id="UP001628179"/>
    </source>
</evidence>
<evidence type="ECO:0000259" key="7">
    <source>
        <dbReference type="PROSITE" id="PS50850"/>
    </source>
</evidence>
<evidence type="ECO:0000256" key="2">
    <source>
        <dbReference type="ARBA" id="ARBA00022692"/>
    </source>
</evidence>
<feature type="transmembrane region" description="Helical" evidence="6">
    <location>
        <begin position="373"/>
        <end position="395"/>
    </location>
</feature>
<comment type="subcellular location">
    <subcellularLocation>
        <location evidence="1">Membrane</location>
        <topology evidence="1">Multi-pass membrane protein</topology>
    </subcellularLocation>
</comment>
<feature type="transmembrane region" description="Helical" evidence="6">
    <location>
        <begin position="338"/>
        <end position="361"/>
    </location>
</feature>
<comment type="caution">
    <text evidence="8">The sequence shown here is derived from an EMBL/GenBank/DDBJ whole genome shotgun (WGS) entry which is preliminary data.</text>
</comment>
<keyword evidence="3 6" id="KW-1133">Transmembrane helix</keyword>
<evidence type="ECO:0000256" key="1">
    <source>
        <dbReference type="ARBA" id="ARBA00004141"/>
    </source>
</evidence>
<dbReference type="InterPro" id="IPR020846">
    <property type="entry name" value="MFS_dom"/>
</dbReference>